<dbReference type="Proteomes" id="UP000243807">
    <property type="component" value="Chromosome"/>
</dbReference>
<keyword evidence="3" id="KW-1185">Reference proteome</keyword>
<dbReference type="InterPro" id="IPR050194">
    <property type="entry name" value="Glycosyltransferase_grp1"/>
</dbReference>
<gene>
    <name evidence="2" type="ORF">BW247_10510</name>
</gene>
<dbReference type="KEGG" id="afy:BW247_10510"/>
<accession>A0A1P8UI07</accession>
<dbReference type="GO" id="GO:0016757">
    <property type="term" value="F:glycosyltransferase activity"/>
    <property type="evidence" value="ECO:0007669"/>
    <property type="project" value="InterPro"/>
</dbReference>
<dbReference type="SUPFAM" id="SSF53756">
    <property type="entry name" value="UDP-Glycosyltransferase/glycogen phosphorylase"/>
    <property type="match status" value="1"/>
</dbReference>
<feature type="domain" description="Glycosyl transferase family 1" evidence="1">
    <location>
        <begin position="236"/>
        <end position="387"/>
    </location>
</feature>
<dbReference type="AlphaFoldDB" id="A0A1P8UI07"/>
<evidence type="ECO:0000313" key="3">
    <source>
        <dbReference type="Proteomes" id="UP000243807"/>
    </source>
</evidence>
<reference evidence="2 3" key="1">
    <citation type="submission" date="2017-01" db="EMBL/GenBank/DDBJ databases">
        <title>Draft sequence of Acidihalobacter ferrooxidans strain DSM 14175 (strain V8).</title>
        <authorList>
            <person name="Khaleque H.N."/>
            <person name="Ramsay J.P."/>
            <person name="Murphy R.J.T."/>
            <person name="Kaksonen A.H."/>
            <person name="Boxall N.J."/>
            <person name="Watkin E.L.J."/>
        </authorList>
    </citation>
    <scope>NUCLEOTIDE SEQUENCE [LARGE SCALE GENOMIC DNA]</scope>
    <source>
        <strain evidence="2 3">V8</strain>
    </source>
</reference>
<dbReference type="Pfam" id="PF00534">
    <property type="entry name" value="Glycos_transf_1"/>
    <property type="match status" value="1"/>
</dbReference>
<sequence length="412" mass="46176">MKVCFFNFSDNRHGDGTTASMMTLTDSLQAQGVGVNILCLNKSSHEDNVFSLPPLSNTEHILRFFTRRMGLNDIHHLSSFHVERLAAYREADIAHFYGIHSGTLSYLALPKLTRSKPAFFALPDMWSMTGHCTFPGDSKLGECRKWETGCGSCPDLSIHVPVWRDGTWLDWRLKKRVWDRSDIQFIAPSVWMQKQAQRSMLREHIIHHIPRSLDVNAYKPYPRKQARELLGIDFERKVIMAMASDFRRQQKGMDLLVQSLNALPPDVRSAATLLCIGNGGENLAEACEMDVLSLGVVSNERLKAICYSAADVFVLPSRSESFGRVNMESLACGTPVVAFDVGGVSDVVRPGVSGILAKPNDPKDLSEKILHLLEDDSLRAGMAKNCRAIAVEEYDKSVEARRYIELYEQALT</sequence>
<dbReference type="RefSeq" id="WP_076837106.1">
    <property type="nucleotide sequence ID" value="NZ_CP019434.1"/>
</dbReference>
<dbReference type="Gene3D" id="3.40.50.2000">
    <property type="entry name" value="Glycogen Phosphorylase B"/>
    <property type="match status" value="2"/>
</dbReference>
<dbReference type="PANTHER" id="PTHR45947:SF3">
    <property type="entry name" value="SULFOQUINOVOSYL TRANSFERASE SQD2"/>
    <property type="match status" value="1"/>
</dbReference>
<dbReference type="EMBL" id="CP019434">
    <property type="protein sequence ID" value="APZ43466.1"/>
    <property type="molecule type" value="Genomic_DNA"/>
</dbReference>
<dbReference type="OrthoDB" id="9802524at2"/>
<organism evidence="2 3">
    <name type="scientific">Acidihalobacter ferrooxydans</name>
    <dbReference type="NCBI Taxonomy" id="1765967"/>
    <lineage>
        <taxon>Bacteria</taxon>
        <taxon>Pseudomonadati</taxon>
        <taxon>Pseudomonadota</taxon>
        <taxon>Gammaproteobacteria</taxon>
        <taxon>Chromatiales</taxon>
        <taxon>Ectothiorhodospiraceae</taxon>
        <taxon>Acidihalobacter</taxon>
    </lineage>
</organism>
<evidence type="ECO:0000259" key="1">
    <source>
        <dbReference type="Pfam" id="PF00534"/>
    </source>
</evidence>
<dbReference type="PANTHER" id="PTHR45947">
    <property type="entry name" value="SULFOQUINOVOSYL TRANSFERASE SQD2"/>
    <property type="match status" value="1"/>
</dbReference>
<dbReference type="InterPro" id="IPR001296">
    <property type="entry name" value="Glyco_trans_1"/>
</dbReference>
<name>A0A1P8UI07_9GAMM</name>
<protein>
    <recommendedName>
        <fullName evidence="1">Glycosyl transferase family 1 domain-containing protein</fullName>
    </recommendedName>
</protein>
<evidence type="ECO:0000313" key="2">
    <source>
        <dbReference type="EMBL" id="APZ43466.1"/>
    </source>
</evidence>
<dbReference type="STRING" id="1765967.BW247_10510"/>
<proteinExistence type="predicted"/>